<name>A0ABP6YQP7_9ACTN</name>
<gene>
    <name evidence="1" type="ORF">GCM10022419_082000</name>
</gene>
<evidence type="ECO:0008006" key="3">
    <source>
        <dbReference type="Google" id="ProtNLM"/>
    </source>
</evidence>
<reference evidence="2" key="1">
    <citation type="journal article" date="2019" name="Int. J. Syst. Evol. Microbiol.">
        <title>The Global Catalogue of Microorganisms (GCM) 10K type strain sequencing project: providing services to taxonomists for standard genome sequencing and annotation.</title>
        <authorList>
            <consortium name="The Broad Institute Genomics Platform"/>
            <consortium name="The Broad Institute Genome Sequencing Center for Infectious Disease"/>
            <person name="Wu L."/>
            <person name="Ma J."/>
        </authorList>
    </citation>
    <scope>NUCLEOTIDE SEQUENCE [LARGE SCALE GENOMIC DNA]</scope>
    <source>
        <strain evidence="2">JCM 17326</strain>
    </source>
</reference>
<proteinExistence type="predicted"/>
<accession>A0ABP6YQP7</accession>
<keyword evidence="2" id="KW-1185">Reference proteome</keyword>
<comment type="caution">
    <text evidence="1">The sequence shown here is derived from an EMBL/GenBank/DDBJ whole genome shotgun (WGS) entry which is preliminary data.</text>
</comment>
<protein>
    <recommendedName>
        <fullName evidence="3">Resolvase/invertase-type recombinase catalytic domain-containing protein</fullName>
    </recommendedName>
</protein>
<evidence type="ECO:0000313" key="1">
    <source>
        <dbReference type="EMBL" id="GAA3587363.1"/>
    </source>
</evidence>
<sequence length="56" mass="5750">MSDVGLGLLTGELQGSHDPSGVVFTVLATLSGMEREYIRRVGLTPARSTGLGMGTG</sequence>
<evidence type="ECO:0000313" key="2">
    <source>
        <dbReference type="Proteomes" id="UP001500630"/>
    </source>
</evidence>
<dbReference type="EMBL" id="BAABDQ010000023">
    <property type="protein sequence ID" value="GAA3587363.1"/>
    <property type="molecule type" value="Genomic_DNA"/>
</dbReference>
<organism evidence="1 2">
    <name type="scientific">Nonomuraea rosea</name>
    <dbReference type="NCBI Taxonomy" id="638574"/>
    <lineage>
        <taxon>Bacteria</taxon>
        <taxon>Bacillati</taxon>
        <taxon>Actinomycetota</taxon>
        <taxon>Actinomycetes</taxon>
        <taxon>Streptosporangiales</taxon>
        <taxon>Streptosporangiaceae</taxon>
        <taxon>Nonomuraea</taxon>
    </lineage>
</organism>
<dbReference type="Proteomes" id="UP001500630">
    <property type="component" value="Unassembled WGS sequence"/>
</dbReference>